<reference evidence="2" key="1">
    <citation type="journal article" date="2023" name="Mol. Phylogenet. Evol.">
        <title>Genome-scale phylogeny and comparative genomics of the fungal order Sordariales.</title>
        <authorList>
            <person name="Hensen N."/>
            <person name="Bonometti L."/>
            <person name="Westerberg I."/>
            <person name="Brannstrom I.O."/>
            <person name="Guillou S."/>
            <person name="Cros-Aarteil S."/>
            <person name="Calhoun S."/>
            <person name="Haridas S."/>
            <person name="Kuo A."/>
            <person name="Mondo S."/>
            <person name="Pangilinan J."/>
            <person name="Riley R."/>
            <person name="LaButti K."/>
            <person name="Andreopoulos B."/>
            <person name="Lipzen A."/>
            <person name="Chen C."/>
            <person name="Yan M."/>
            <person name="Daum C."/>
            <person name="Ng V."/>
            <person name="Clum A."/>
            <person name="Steindorff A."/>
            <person name="Ohm R.A."/>
            <person name="Martin F."/>
            <person name="Silar P."/>
            <person name="Natvig D.O."/>
            <person name="Lalanne C."/>
            <person name="Gautier V."/>
            <person name="Ament-Velasquez S.L."/>
            <person name="Kruys A."/>
            <person name="Hutchinson M.I."/>
            <person name="Powell A.J."/>
            <person name="Barry K."/>
            <person name="Miller A.N."/>
            <person name="Grigoriev I.V."/>
            <person name="Debuchy R."/>
            <person name="Gladieux P."/>
            <person name="Hiltunen Thoren M."/>
            <person name="Johannesson H."/>
        </authorList>
    </citation>
    <scope>NUCLEOTIDE SEQUENCE</scope>
    <source>
        <strain evidence="2">FGSC 1904</strain>
    </source>
</reference>
<keyword evidence="1" id="KW-0812">Transmembrane</keyword>
<name>A0AAE0P1K9_SORBR</name>
<organism evidence="2 3">
    <name type="scientific">Sordaria brevicollis</name>
    <dbReference type="NCBI Taxonomy" id="83679"/>
    <lineage>
        <taxon>Eukaryota</taxon>
        <taxon>Fungi</taxon>
        <taxon>Dikarya</taxon>
        <taxon>Ascomycota</taxon>
        <taxon>Pezizomycotina</taxon>
        <taxon>Sordariomycetes</taxon>
        <taxon>Sordariomycetidae</taxon>
        <taxon>Sordariales</taxon>
        <taxon>Sordariaceae</taxon>
        <taxon>Sordaria</taxon>
    </lineage>
</organism>
<proteinExistence type="predicted"/>
<keyword evidence="1" id="KW-0472">Membrane</keyword>
<evidence type="ECO:0000313" key="2">
    <source>
        <dbReference type="EMBL" id="KAK3391350.1"/>
    </source>
</evidence>
<evidence type="ECO:0000313" key="3">
    <source>
        <dbReference type="Proteomes" id="UP001281003"/>
    </source>
</evidence>
<accession>A0AAE0P1K9</accession>
<reference evidence="2" key="2">
    <citation type="submission" date="2023-07" db="EMBL/GenBank/DDBJ databases">
        <authorList>
            <consortium name="Lawrence Berkeley National Laboratory"/>
            <person name="Haridas S."/>
            <person name="Hensen N."/>
            <person name="Bonometti L."/>
            <person name="Westerberg I."/>
            <person name="Brannstrom I.O."/>
            <person name="Guillou S."/>
            <person name="Cros-Aarteil S."/>
            <person name="Calhoun S."/>
            <person name="Kuo A."/>
            <person name="Mondo S."/>
            <person name="Pangilinan J."/>
            <person name="Riley R."/>
            <person name="LaButti K."/>
            <person name="Andreopoulos B."/>
            <person name="Lipzen A."/>
            <person name="Chen C."/>
            <person name="Yanf M."/>
            <person name="Daum C."/>
            <person name="Ng V."/>
            <person name="Clum A."/>
            <person name="Steindorff A."/>
            <person name="Ohm R."/>
            <person name="Martin F."/>
            <person name="Silar P."/>
            <person name="Natvig D."/>
            <person name="Lalanne C."/>
            <person name="Gautier V."/>
            <person name="Ament-velasquez S.L."/>
            <person name="Kruys A."/>
            <person name="Hutchinson M.I."/>
            <person name="Powell A.J."/>
            <person name="Barry K."/>
            <person name="Miller A.N."/>
            <person name="Grigoriev I.V."/>
            <person name="Debuchy R."/>
            <person name="Gladieux P."/>
            <person name="Thoren M.H."/>
            <person name="Johannesson H."/>
        </authorList>
    </citation>
    <scope>NUCLEOTIDE SEQUENCE</scope>
    <source>
        <strain evidence="2">FGSC 1904</strain>
    </source>
</reference>
<sequence length="116" mass="12464">MLGVSVVVECPKSSVGHRMAMWMAAYTSCLVGVLDLVPLRIEEAELACLDFSFPNLELILDGSMSVWMVPGSLLLCFAVLGAVLTQPPGIRLSATSPFPISSSGCWELGMECGLRW</sequence>
<dbReference type="Proteomes" id="UP001281003">
    <property type="component" value="Unassembled WGS sequence"/>
</dbReference>
<gene>
    <name evidence="2" type="ORF">B0T20DRAFT_77556</name>
</gene>
<dbReference type="EMBL" id="JAUTDP010000013">
    <property type="protein sequence ID" value="KAK3391350.1"/>
    <property type="molecule type" value="Genomic_DNA"/>
</dbReference>
<comment type="caution">
    <text evidence="2">The sequence shown here is derived from an EMBL/GenBank/DDBJ whole genome shotgun (WGS) entry which is preliminary data.</text>
</comment>
<dbReference type="AlphaFoldDB" id="A0AAE0P1K9"/>
<protein>
    <submittedName>
        <fullName evidence="2">Uncharacterized protein</fullName>
    </submittedName>
</protein>
<keyword evidence="3" id="KW-1185">Reference proteome</keyword>
<evidence type="ECO:0000256" key="1">
    <source>
        <dbReference type="SAM" id="Phobius"/>
    </source>
</evidence>
<feature type="transmembrane region" description="Helical" evidence="1">
    <location>
        <begin position="21"/>
        <end position="41"/>
    </location>
</feature>
<feature type="transmembrane region" description="Helical" evidence="1">
    <location>
        <begin position="64"/>
        <end position="84"/>
    </location>
</feature>
<keyword evidence="1" id="KW-1133">Transmembrane helix</keyword>